<keyword evidence="1" id="KW-0472">Membrane</keyword>
<dbReference type="PANTHER" id="PTHR36840">
    <property type="entry name" value="BLL5714 PROTEIN"/>
    <property type="match status" value="1"/>
</dbReference>
<feature type="transmembrane region" description="Helical" evidence="1">
    <location>
        <begin position="117"/>
        <end position="137"/>
    </location>
</feature>
<dbReference type="RefSeq" id="WP_203748283.1">
    <property type="nucleotide sequence ID" value="NZ_BONF01000023.1"/>
</dbReference>
<dbReference type="PANTHER" id="PTHR36840:SF1">
    <property type="entry name" value="BLL5714 PROTEIN"/>
    <property type="match status" value="1"/>
</dbReference>
<protein>
    <submittedName>
        <fullName evidence="2">Low temperature requirement protein A</fullName>
    </submittedName>
</protein>
<keyword evidence="1" id="KW-0812">Transmembrane</keyword>
<feature type="transmembrane region" description="Helical" evidence="1">
    <location>
        <begin position="57"/>
        <end position="80"/>
    </location>
</feature>
<dbReference type="EMBL" id="BONF01000023">
    <property type="protein sequence ID" value="GIF82669.1"/>
    <property type="molecule type" value="Genomic_DNA"/>
</dbReference>
<keyword evidence="1" id="KW-1133">Transmembrane helix</keyword>
<dbReference type="InterPro" id="IPR010640">
    <property type="entry name" value="Low_temperature_requirement_A"/>
</dbReference>
<organism evidence="2 3">
    <name type="scientific">Catellatospora bangladeshensis</name>
    <dbReference type="NCBI Taxonomy" id="310355"/>
    <lineage>
        <taxon>Bacteria</taxon>
        <taxon>Bacillati</taxon>
        <taxon>Actinomycetota</taxon>
        <taxon>Actinomycetes</taxon>
        <taxon>Micromonosporales</taxon>
        <taxon>Micromonosporaceae</taxon>
        <taxon>Catellatospora</taxon>
    </lineage>
</organism>
<evidence type="ECO:0000313" key="3">
    <source>
        <dbReference type="Proteomes" id="UP000601223"/>
    </source>
</evidence>
<name>A0A8J3JRW3_9ACTN</name>
<feature type="transmembrane region" description="Helical" evidence="1">
    <location>
        <begin position="209"/>
        <end position="230"/>
    </location>
</feature>
<dbReference type="Proteomes" id="UP000601223">
    <property type="component" value="Unassembled WGS sequence"/>
</dbReference>
<reference evidence="2 3" key="1">
    <citation type="submission" date="2021-01" db="EMBL/GenBank/DDBJ databases">
        <title>Whole genome shotgun sequence of Catellatospora bangladeshensis NBRC 107357.</title>
        <authorList>
            <person name="Komaki H."/>
            <person name="Tamura T."/>
        </authorList>
    </citation>
    <scope>NUCLEOTIDE SEQUENCE [LARGE SCALE GENOMIC DNA]</scope>
    <source>
        <strain evidence="2 3">NBRC 107357</strain>
    </source>
</reference>
<proteinExistence type="predicted"/>
<evidence type="ECO:0000313" key="2">
    <source>
        <dbReference type="EMBL" id="GIF82669.1"/>
    </source>
</evidence>
<dbReference type="AlphaFoldDB" id="A0A8J3JRW3"/>
<feature type="transmembrane region" description="Helical" evidence="1">
    <location>
        <begin position="31"/>
        <end position="51"/>
    </location>
</feature>
<feature type="transmembrane region" description="Helical" evidence="1">
    <location>
        <begin position="315"/>
        <end position="332"/>
    </location>
</feature>
<feature type="transmembrane region" description="Helical" evidence="1">
    <location>
        <begin position="236"/>
        <end position="254"/>
    </location>
</feature>
<gene>
    <name evidence="2" type="ORF">Cba03nite_40180</name>
</gene>
<feature type="transmembrane region" description="Helical" evidence="1">
    <location>
        <begin position="149"/>
        <end position="166"/>
    </location>
</feature>
<keyword evidence="3" id="KW-1185">Reference proteome</keyword>
<evidence type="ECO:0000256" key="1">
    <source>
        <dbReference type="SAM" id="Phobius"/>
    </source>
</evidence>
<sequence length="414" mass="43928">MTHPPLAPAAPTDTPTAPVAHEEQRVAWAELFFDLIWVFAITQITTTLAGAHSAGEAARTVLLFLPLWWGWVGTTLVANLAGSRVDRASGRMVLFGAAGCGLLVSVAIGQAYGDRAILFAVAYTVLRLVLWAVRGALPGVSRRLALEPFAVALFVSAPLYLAGAVLGGTWQTALWVTAALIELSSPRLLRRRLAELRFETAHLPERFGLVLIIALGETVVATGNQAAAGLLGTPELVALALAFTLIVLLWWTYFHFGAPAVRHSLEHTPAQSRIVTDVFSYAHLGYVVAIVLVAVGLKKLLGHPFDTPHSLPELLLAPGVALYLWGFCYARWRMFGAATVQRVTAAAACCAVAAAAGLLPIAVTAALLVAVLLALNGFEIWIVRTGRPLPLLRLPRGRAGGHDEPGQGPAAAEV</sequence>
<comment type="caution">
    <text evidence="2">The sequence shown here is derived from an EMBL/GenBank/DDBJ whole genome shotgun (WGS) entry which is preliminary data.</text>
</comment>
<accession>A0A8J3JRW3</accession>
<feature type="transmembrane region" description="Helical" evidence="1">
    <location>
        <begin position="92"/>
        <end position="111"/>
    </location>
</feature>
<feature type="transmembrane region" description="Helical" evidence="1">
    <location>
        <begin position="274"/>
        <end position="295"/>
    </location>
</feature>
<dbReference type="Pfam" id="PF06772">
    <property type="entry name" value="LtrA"/>
    <property type="match status" value="1"/>
</dbReference>